<reference evidence="2 3" key="1">
    <citation type="submission" date="2007-05" db="EMBL/GenBank/DDBJ databases">
        <title>Complete sequence of plasmid1 pACRY01 of Acidiphilium cryptum JF-5.</title>
        <authorList>
            <consortium name="US DOE Joint Genome Institute"/>
            <person name="Copeland A."/>
            <person name="Lucas S."/>
            <person name="Lapidus A."/>
            <person name="Barry K."/>
            <person name="Detter J.C."/>
            <person name="Glavina del Rio T."/>
            <person name="Hammon N."/>
            <person name="Israni S."/>
            <person name="Dalin E."/>
            <person name="Tice H."/>
            <person name="Pitluck S."/>
            <person name="Sims D."/>
            <person name="Brettin T."/>
            <person name="Bruce D."/>
            <person name="Han C."/>
            <person name="Schmutz J."/>
            <person name="Larimer F."/>
            <person name="Land M."/>
            <person name="Hauser L."/>
            <person name="Kyrpides N."/>
            <person name="Kim E."/>
            <person name="Magnuson T."/>
            <person name="Richardson P."/>
        </authorList>
    </citation>
    <scope>NUCLEOTIDE SEQUENCE [LARGE SCALE GENOMIC DNA]</scope>
    <source>
        <strain evidence="3">JF-5</strain>
        <plasmid evidence="3">Plasmid pACRY01</plasmid>
    </source>
</reference>
<dbReference type="InterPro" id="IPR053853">
    <property type="entry name" value="FitA-like_RHH"/>
</dbReference>
<dbReference type="HOGENOM" id="CLU_168829_2_1_5"/>
<evidence type="ECO:0000313" key="3">
    <source>
        <dbReference type="Proteomes" id="UP000000245"/>
    </source>
</evidence>
<dbReference type="SUPFAM" id="SSF47598">
    <property type="entry name" value="Ribbon-helix-helix"/>
    <property type="match status" value="1"/>
</dbReference>
<organism evidence="2 3">
    <name type="scientific">Acidiphilium cryptum (strain JF-5)</name>
    <dbReference type="NCBI Taxonomy" id="349163"/>
    <lineage>
        <taxon>Bacteria</taxon>
        <taxon>Pseudomonadati</taxon>
        <taxon>Pseudomonadota</taxon>
        <taxon>Alphaproteobacteria</taxon>
        <taxon>Acetobacterales</taxon>
        <taxon>Acidocellaceae</taxon>
        <taxon>Acidiphilium</taxon>
    </lineage>
</organism>
<protein>
    <recommendedName>
        <fullName evidence="1">Antitoxin FitA-like ribbon-helix-helix domain-containing protein</fullName>
    </recommendedName>
</protein>
<proteinExistence type="predicted"/>
<evidence type="ECO:0000259" key="1">
    <source>
        <dbReference type="Pfam" id="PF22513"/>
    </source>
</evidence>
<name>A5FT72_ACICJ</name>
<sequence length="91" mass="10059">MQRTGTLTPMATLTIRNIDAAVKERLRVRAAEHGHSMEAEARRILQTALTKDASRSGRSLAERIHARFAALGGVDLELPPRDNAREPPSFE</sequence>
<evidence type="ECO:0000313" key="2">
    <source>
        <dbReference type="EMBL" id="ABQ28804.1"/>
    </source>
</evidence>
<geneLocation type="plasmid" evidence="2 3">
    <name>pACRY01</name>
</geneLocation>
<keyword evidence="2" id="KW-0614">Plasmid</keyword>
<gene>
    <name evidence="2" type="ordered locus">Acry_3181</name>
</gene>
<dbReference type="AlphaFoldDB" id="A5FT72"/>
<dbReference type="Pfam" id="PF22513">
    <property type="entry name" value="FitA-like_RHH"/>
    <property type="match status" value="1"/>
</dbReference>
<dbReference type="InterPro" id="IPR010985">
    <property type="entry name" value="Ribbon_hlx_hlx"/>
</dbReference>
<feature type="domain" description="Antitoxin FitA-like ribbon-helix-helix" evidence="1">
    <location>
        <begin position="11"/>
        <end position="49"/>
    </location>
</feature>
<accession>A5FT72</accession>
<dbReference type="EMBL" id="CP000689">
    <property type="protein sequence ID" value="ABQ28804.1"/>
    <property type="molecule type" value="Genomic_DNA"/>
</dbReference>
<dbReference type="KEGG" id="acr:Acry_3181"/>
<dbReference type="InterPro" id="IPR013321">
    <property type="entry name" value="Arc_rbn_hlx_hlx"/>
</dbReference>
<dbReference type="GO" id="GO:0006355">
    <property type="term" value="P:regulation of DNA-templated transcription"/>
    <property type="evidence" value="ECO:0007669"/>
    <property type="project" value="InterPro"/>
</dbReference>
<keyword evidence="3" id="KW-1185">Reference proteome</keyword>
<dbReference type="Proteomes" id="UP000000245">
    <property type="component" value="Plasmid pACRY01"/>
</dbReference>
<dbReference type="Gene3D" id="1.10.1220.10">
    <property type="entry name" value="Met repressor-like"/>
    <property type="match status" value="1"/>
</dbReference>